<feature type="region of interest" description="Disordered" evidence="1">
    <location>
        <begin position="1159"/>
        <end position="1207"/>
    </location>
</feature>
<feature type="region of interest" description="Disordered" evidence="1">
    <location>
        <begin position="1464"/>
        <end position="1532"/>
    </location>
</feature>
<gene>
    <name evidence="3" type="primary">Dsim\GD25122</name>
    <name evidence="3" type="ORF">Dsim_GD25122</name>
</gene>
<feature type="compositionally biased region" description="Polar residues" evidence="1">
    <location>
        <begin position="1484"/>
        <end position="1493"/>
    </location>
</feature>
<dbReference type="InterPro" id="IPR019607">
    <property type="entry name" value="Putative_zinc-finger_domain"/>
</dbReference>
<feature type="domain" description="Putative zinc-finger" evidence="2">
    <location>
        <begin position="1588"/>
        <end position="1607"/>
    </location>
</feature>
<evidence type="ECO:0000256" key="1">
    <source>
        <dbReference type="SAM" id="MobiDB-lite"/>
    </source>
</evidence>
<dbReference type="FunFam" id="2.130.10.10:FF:001408">
    <property type="entry name" value="FI01301p"/>
    <property type="match status" value="1"/>
</dbReference>
<dbReference type="SUPFAM" id="SSF50978">
    <property type="entry name" value="WD40 repeat-like"/>
    <property type="match status" value="1"/>
</dbReference>
<dbReference type="HOGENOM" id="CLU_003351_0_0_1"/>
<dbReference type="Bgee" id="FBgn0270518">
    <property type="expression patterns" value="Expressed in male reproductive system and 2 other cell types or tissues"/>
</dbReference>
<dbReference type="PANTHER" id="PTHR32215">
    <property type="entry name" value="CILIA- AND FLAGELLA-ASSOCIATED PROTEIN 57"/>
    <property type="match status" value="1"/>
</dbReference>
<accession>B4QHI9</accession>
<dbReference type="PANTHER" id="PTHR32215:SF0">
    <property type="entry name" value="CILIA- AND FLAGELLA-ASSOCIATED PROTEIN 57"/>
    <property type="match status" value="1"/>
</dbReference>
<dbReference type="Gene3D" id="2.130.10.10">
    <property type="entry name" value="YVTN repeat-like/Quinoprotein amine dehydrogenase"/>
    <property type="match status" value="1"/>
</dbReference>
<dbReference type="PhylomeDB" id="B4QHI9"/>
<protein>
    <submittedName>
        <fullName evidence="3">GD25122</fullName>
    </submittedName>
</protein>
<feature type="region of interest" description="Disordered" evidence="1">
    <location>
        <begin position="571"/>
        <end position="619"/>
    </location>
</feature>
<dbReference type="InterPro" id="IPR052993">
    <property type="entry name" value="CFA-57"/>
</dbReference>
<feature type="compositionally biased region" description="Basic and acidic residues" evidence="1">
    <location>
        <begin position="1473"/>
        <end position="1483"/>
    </location>
</feature>
<reference evidence="3 4" key="1">
    <citation type="journal article" date="2007" name="Nature">
        <title>Evolution of genes and genomes on the Drosophila phylogeny.</title>
        <authorList>
            <consortium name="Drosophila 12 Genomes Consortium"/>
            <person name="Clark A.G."/>
            <person name="Eisen M.B."/>
            <person name="Smith D.R."/>
            <person name="Bergman C.M."/>
            <person name="Oliver B."/>
            <person name="Markow T.A."/>
            <person name="Kaufman T.C."/>
            <person name="Kellis M."/>
            <person name="Gelbart W."/>
            <person name="Iyer V.N."/>
            <person name="Pollard D.A."/>
            <person name="Sackton T.B."/>
            <person name="Larracuente A.M."/>
            <person name="Singh N.D."/>
            <person name="Abad J.P."/>
            <person name="Abt D.N."/>
            <person name="Adryan B."/>
            <person name="Aguade M."/>
            <person name="Akashi H."/>
            <person name="Anderson W.W."/>
            <person name="Aquadro C.F."/>
            <person name="Ardell D.H."/>
            <person name="Arguello R."/>
            <person name="Artieri C.G."/>
            <person name="Barbash D.A."/>
            <person name="Barker D."/>
            <person name="Barsanti P."/>
            <person name="Batterham P."/>
            <person name="Batzoglou S."/>
            <person name="Begun D."/>
            <person name="Bhutkar A."/>
            <person name="Blanco E."/>
            <person name="Bosak S.A."/>
            <person name="Bradley R.K."/>
            <person name="Brand A.D."/>
            <person name="Brent M.R."/>
            <person name="Brooks A.N."/>
            <person name="Brown R.H."/>
            <person name="Butlin R.K."/>
            <person name="Caggese C."/>
            <person name="Calvi B.R."/>
            <person name="Bernardo de Carvalho A."/>
            <person name="Caspi A."/>
            <person name="Castrezana S."/>
            <person name="Celniker S.E."/>
            <person name="Chang J.L."/>
            <person name="Chapple C."/>
            <person name="Chatterji S."/>
            <person name="Chinwalla A."/>
            <person name="Civetta A."/>
            <person name="Clifton S.W."/>
            <person name="Comeron J.M."/>
            <person name="Costello J.C."/>
            <person name="Coyne J.A."/>
            <person name="Daub J."/>
            <person name="David R.G."/>
            <person name="Delcher A.L."/>
            <person name="Delehaunty K."/>
            <person name="Do C.B."/>
            <person name="Ebling H."/>
            <person name="Edwards K."/>
            <person name="Eickbush T."/>
            <person name="Evans J.D."/>
            <person name="Filipski A."/>
            <person name="Findeiss S."/>
            <person name="Freyhult E."/>
            <person name="Fulton L."/>
            <person name="Fulton R."/>
            <person name="Garcia A.C."/>
            <person name="Gardiner A."/>
            <person name="Garfield D.A."/>
            <person name="Garvin B.E."/>
            <person name="Gibson G."/>
            <person name="Gilbert D."/>
            <person name="Gnerre S."/>
            <person name="Godfrey J."/>
            <person name="Good R."/>
            <person name="Gotea V."/>
            <person name="Gravely B."/>
            <person name="Greenberg A.J."/>
            <person name="Griffiths-Jones S."/>
            <person name="Gross S."/>
            <person name="Guigo R."/>
            <person name="Gustafson E.A."/>
            <person name="Haerty W."/>
            <person name="Hahn M.W."/>
            <person name="Halligan D.L."/>
            <person name="Halpern A.L."/>
            <person name="Halter G.M."/>
            <person name="Han M.V."/>
            <person name="Heger A."/>
            <person name="Hillier L."/>
            <person name="Hinrichs A.S."/>
            <person name="Holmes I."/>
            <person name="Hoskins R.A."/>
            <person name="Hubisz M.J."/>
            <person name="Hultmark D."/>
            <person name="Huntley M.A."/>
            <person name="Jaffe D.B."/>
            <person name="Jagadeeshan S."/>
            <person name="Jeck W.R."/>
            <person name="Johnson J."/>
            <person name="Jones C.D."/>
            <person name="Jordan W.C."/>
            <person name="Karpen G.H."/>
            <person name="Kataoka E."/>
            <person name="Keightley P.D."/>
            <person name="Kheradpour P."/>
            <person name="Kirkness E.F."/>
            <person name="Koerich L.B."/>
            <person name="Kristiansen K."/>
            <person name="Kudrna D."/>
            <person name="Kulathinal R.J."/>
            <person name="Kumar S."/>
            <person name="Kwok R."/>
            <person name="Lander E."/>
            <person name="Langley C.H."/>
            <person name="Lapoint R."/>
            <person name="Lazzaro B.P."/>
            <person name="Lee S.J."/>
            <person name="Levesque L."/>
            <person name="Li R."/>
            <person name="Lin C.F."/>
            <person name="Lin M.F."/>
            <person name="Lindblad-Toh K."/>
            <person name="Llopart A."/>
            <person name="Long M."/>
            <person name="Low L."/>
            <person name="Lozovsky E."/>
            <person name="Lu J."/>
            <person name="Luo M."/>
            <person name="Machado C.A."/>
            <person name="Makalowski W."/>
            <person name="Marzo M."/>
            <person name="Matsuda M."/>
            <person name="Matzkin L."/>
            <person name="McAllister B."/>
            <person name="McBride C.S."/>
            <person name="McKernan B."/>
            <person name="McKernan K."/>
            <person name="Mendez-Lago M."/>
            <person name="Minx P."/>
            <person name="Mollenhauer M.U."/>
            <person name="Montooth K."/>
            <person name="Mount S.M."/>
            <person name="Mu X."/>
            <person name="Myers E."/>
            <person name="Negre B."/>
            <person name="Newfeld S."/>
            <person name="Nielsen R."/>
            <person name="Noor M.A."/>
            <person name="O'Grady P."/>
            <person name="Pachter L."/>
            <person name="Papaceit M."/>
            <person name="Parisi M.J."/>
            <person name="Parisi M."/>
            <person name="Parts L."/>
            <person name="Pedersen J.S."/>
            <person name="Pesole G."/>
            <person name="Phillippy A.M."/>
            <person name="Ponting C.P."/>
            <person name="Pop M."/>
            <person name="Porcelli D."/>
            <person name="Powell J.R."/>
            <person name="Prohaska S."/>
            <person name="Pruitt K."/>
            <person name="Puig M."/>
            <person name="Quesneville H."/>
            <person name="Ram K.R."/>
            <person name="Rand D."/>
            <person name="Rasmussen M.D."/>
            <person name="Reed L.K."/>
            <person name="Reenan R."/>
            <person name="Reily A."/>
            <person name="Remington K.A."/>
            <person name="Rieger T.T."/>
            <person name="Ritchie M.G."/>
            <person name="Robin C."/>
            <person name="Rogers Y.H."/>
            <person name="Rohde C."/>
            <person name="Rozas J."/>
            <person name="Rubenfield M.J."/>
            <person name="Ruiz A."/>
            <person name="Russo S."/>
            <person name="Salzberg S.L."/>
            <person name="Sanchez-Gracia A."/>
            <person name="Saranga D.J."/>
            <person name="Sato H."/>
            <person name="Schaeffer S.W."/>
            <person name="Schatz M.C."/>
            <person name="Schlenke T."/>
            <person name="Schwartz R."/>
            <person name="Segarra C."/>
            <person name="Singh R.S."/>
            <person name="Sirot L."/>
            <person name="Sirota M."/>
            <person name="Sisneros N.B."/>
            <person name="Smith C.D."/>
            <person name="Smith T.F."/>
            <person name="Spieth J."/>
            <person name="Stage D.E."/>
            <person name="Stark A."/>
            <person name="Stephan W."/>
            <person name="Strausberg R.L."/>
            <person name="Strempel S."/>
            <person name="Sturgill D."/>
            <person name="Sutton G."/>
            <person name="Sutton G.G."/>
            <person name="Tao W."/>
            <person name="Teichmann S."/>
            <person name="Tobari Y.N."/>
            <person name="Tomimura Y."/>
            <person name="Tsolas J.M."/>
            <person name="Valente V.L."/>
            <person name="Venter E."/>
            <person name="Venter J.C."/>
            <person name="Vicario S."/>
            <person name="Vieira F.G."/>
            <person name="Vilella A.J."/>
            <person name="Villasante A."/>
            <person name="Walenz B."/>
            <person name="Wang J."/>
            <person name="Wasserman M."/>
            <person name="Watts T."/>
            <person name="Wilson D."/>
            <person name="Wilson R.K."/>
            <person name="Wing R.A."/>
            <person name="Wolfner M.F."/>
            <person name="Wong A."/>
            <person name="Wong G.K."/>
            <person name="Wu C.I."/>
            <person name="Wu G."/>
            <person name="Yamamoto D."/>
            <person name="Yang H.P."/>
            <person name="Yang S.P."/>
            <person name="Yorke J.A."/>
            <person name="Yoshida K."/>
            <person name="Zdobnov E."/>
            <person name="Zhang P."/>
            <person name="Zhang Y."/>
            <person name="Zimin A.V."/>
            <person name="Baldwin J."/>
            <person name="Abdouelleil A."/>
            <person name="Abdulkadir J."/>
            <person name="Abebe A."/>
            <person name="Abera B."/>
            <person name="Abreu J."/>
            <person name="Acer S.C."/>
            <person name="Aftuck L."/>
            <person name="Alexander A."/>
            <person name="An P."/>
            <person name="Anderson E."/>
            <person name="Anderson S."/>
            <person name="Arachi H."/>
            <person name="Azer M."/>
            <person name="Bachantsang P."/>
            <person name="Barry A."/>
            <person name="Bayul T."/>
            <person name="Berlin A."/>
            <person name="Bessette D."/>
            <person name="Bloom T."/>
            <person name="Blye J."/>
            <person name="Boguslavskiy L."/>
            <person name="Bonnet C."/>
            <person name="Boukhgalter B."/>
            <person name="Bourzgui I."/>
            <person name="Brown A."/>
            <person name="Cahill P."/>
            <person name="Channer S."/>
            <person name="Cheshatsang Y."/>
            <person name="Chuda L."/>
            <person name="Citroen M."/>
            <person name="Collymore A."/>
            <person name="Cooke P."/>
            <person name="Costello M."/>
            <person name="D'Aco K."/>
            <person name="Daza R."/>
            <person name="De Haan G."/>
            <person name="DeGray S."/>
            <person name="DeMaso C."/>
            <person name="Dhargay N."/>
            <person name="Dooley K."/>
            <person name="Dooley E."/>
            <person name="Doricent M."/>
            <person name="Dorje P."/>
            <person name="Dorjee K."/>
            <person name="Dupes A."/>
            <person name="Elong R."/>
            <person name="Falk J."/>
            <person name="Farina A."/>
            <person name="Faro S."/>
            <person name="Ferguson D."/>
            <person name="Fisher S."/>
            <person name="Foley C.D."/>
            <person name="Franke A."/>
            <person name="Friedrich D."/>
            <person name="Gadbois L."/>
            <person name="Gearin G."/>
            <person name="Gearin C.R."/>
            <person name="Giannoukos G."/>
            <person name="Goode T."/>
            <person name="Graham J."/>
            <person name="Grandbois E."/>
            <person name="Grewal S."/>
            <person name="Gyaltsen K."/>
            <person name="Hafez N."/>
            <person name="Hagos B."/>
            <person name="Hall J."/>
            <person name="Henson C."/>
            <person name="Hollinger A."/>
            <person name="Honan T."/>
            <person name="Huard M.D."/>
            <person name="Hughes L."/>
            <person name="Hurhula B."/>
            <person name="Husby M.E."/>
            <person name="Kamat A."/>
            <person name="Kanga B."/>
            <person name="Kashin S."/>
            <person name="Khazanovich D."/>
            <person name="Kisner P."/>
            <person name="Lance K."/>
            <person name="Lara M."/>
            <person name="Lee W."/>
            <person name="Lennon N."/>
            <person name="Letendre F."/>
            <person name="LeVine R."/>
            <person name="Lipovsky A."/>
            <person name="Liu X."/>
            <person name="Liu J."/>
            <person name="Liu S."/>
            <person name="Lokyitsang T."/>
            <person name="Lokyitsang Y."/>
            <person name="Lubonja R."/>
            <person name="Lui A."/>
            <person name="MacDonald P."/>
            <person name="Magnisalis V."/>
            <person name="Maru K."/>
            <person name="Matthews C."/>
            <person name="McCusker W."/>
            <person name="McDonough S."/>
            <person name="Mehta T."/>
            <person name="Meldrim J."/>
            <person name="Meneus L."/>
            <person name="Mihai O."/>
            <person name="Mihalev A."/>
            <person name="Mihova T."/>
            <person name="Mittelman R."/>
            <person name="Mlenga V."/>
            <person name="Montmayeur A."/>
            <person name="Mulrain L."/>
            <person name="Navidi A."/>
            <person name="Naylor J."/>
            <person name="Negash T."/>
            <person name="Nguyen T."/>
            <person name="Nguyen N."/>
            <person name="Nicol R."/>
            <person name="Norbu C."/>
            <person name="Norbu N."/>
            <person name="Novod N."/>
            <person name="O'Neill B."/>
            <person name="Osman S."/>
            <person name="Markiewicz E."/>
            <person name="Oyono O.L."/>
            <person name="Patti C."/>
            <person name="Phunkhang P."/>
            <person name="Pierre F."/>
            <person name="Priest M."/>
            <person name="Raghuraman S."/>
            <person name="Rege F."/>
            <person name="Reyes R."/>
            <person name="Rise C."/>
            <person name="Rogov P."/>
            <person name="Ross K."/>
            <person name="Ryan E."/>
            <person name="Settipalli S."/>
            <person name="Shea T."/>
            <person name="Sherpa N."/>
            <person name="Shi L."/>
            <person name="Shih D."/>
            <person name="Sparrow T."/>
            <person name="Spaulding J."/>
            <person name="Stalker J."/>
            <person name="Stange-Thomann N."/>
            <person name="Stavropoulos S."/>
            <person name="Stone C."/>
            <person name="Strader C."/>
            <person name="Tesfaye S."/>
            <person name="Thomson T."/>
            <person name="Thoulutsang Y."/>
            <person name="Thoulutsang D."/>
            <person name="Topham K."/>
            <person name="Topping I."/>
            <person name="Tsamla T."/>
            <person name="Vassiliev H."/>
            <person name="Vo A."/>
            <person name="Wangchuk T."/>
            <person name="Wangdi T."/>
            <person name="Weiand M."/>
            <person name="Wilkinson J."/>
            <person name="Wilson A."/>
            <person name="Yadav S."/>
            <person name="Young G."/>
            <person name="Yu Q."/>
            <person name="Zembek L."/>
            <person name="Zhong D."/>
            <person name="Zimmer A."/>
            <person name="Zwirko Z."/>
            <person name="Jaffe D.B."/>
            <person name="Alvarez P."/>
            <person name="Brockman W."/>
            <person name="Butler J."/>
            <person name="Chin C."/>
            <person name="Gnerre S."/>
            <person name="Grabherr M."/>
            <person name="Kleber M."/>
            <person name="Mauceli E."/>
            <person name="MacCallum I."/>
        </authorList>
    </citation>
    <scope>NUCLEOTIDE SEQUENCE [LARGE SCALE GENOMIC DNA]</scope>
    <source>
        <strain evidence="4">white501</strain>
    </source>
</reference>
<evidence type="ECO:0000313" key="3">
    <source>
        <dbReference type="EMBL" id="EDX08218.1"/>
    </source>
</evidence>
<feature type="region of interest" description="Disordered" evidence="1">
    <location>
        <begin position="457"/>
        <end position="518"/>
    </location>
</feature>
<evidence type="ECO:0000313" key="4">
    <source>
        <dbReference type="Proteomes" id="UP000000304"/>
    </source>
</evidence>
<organism evidence="3 4">
    <name type="scientific">Drosophila simulans</name>
    <name type="common">Fruit fly</name>
    <dbReference type="NCBI Taxonomy" id="7240"/>
    <lineage>
        <taxon>Eukaryota</taxon>
        <taxon>Metazoa</taxon>
        <taxon>Ecdysozoa</taxon>
        <taxon>Arthropoda</taxon>
        <taxon>Hexapoda</taxon>
        <taxon>Insecta</taxon>
        <taxon>Pterygota</taxon>
        <taxon>Neoptera</taxon>
        <taxon>Endopterygota</taxon>
        <taxon>Diptera</taxon>
        <taxon>Brachycera</taxon>
        <taxon>Muscomorpha</taxon>
        <taxon>Ephydroidea</taxon>
        <taxon>Drosophilidae</taxon>
        <taxon>Drosophila</taxon>
        <taxon>Sophophora</taxon>
    </lineage>
</organism>
<feature type="compositionally biased region" description="Basic and acidic residues" evidence="1">
    <location>
        <begin position="1171"/>
        <end position="1186"/>
    </location>
</feature>
<proteinExistence type="predicted"/>
<dbReference type="EMBL" id="CM000362">
    <property type="protein sequence ID" value="EDX08218.1"/>
    <property type="molecule type" value="Genomic_DNA"/>
</dbReference>
<dbReference type="GO" id="GO:0030317">
    <property type="term" value="P:flagellated sperm motility"/>
    <property type="evidence" value="ECO:0007669"/>
    <property type="project" value="EnsemblMetazoa"/>
</dbReference>
<feature type="region of interest" description="Disordered" evidence="1">
    <location>
        <begin position="1237"/>
        <end position="1265"/>
    </location>
</feature>
<dbReference type="Proteomes" id="UP000000304">
    <property type="component" value="Chromosome 2R"/>
</dbReference>
<dbReference type="GO" id="GO:0007605">
    <property type="term" value="P:sensory perception of sound"/>
    <property type="evidence" value="ECO:0007669"/>
    <property type="project" value="EnsemblMetazoa"/>
</dbReference>
<dbReference type="OrthoDB" id="8197317at2759"/>
<keyword evidence="4" id="KW-1185">Reference proteome</keyword>
<dbReference type="InterPro" id="IPR036322">
    <property type="entry name" value="WD40_repeat_dom_sf"/>
</dbReference>
<feature type="compositionally biased region" description="Polar residues" evidence="1">
    <location>
        <begin position="1253"/>
        <end position="1265"/>
    </location>
</feature>
<feature type="compositionally biased region" description="Polar residues" evidence="1">
    <location>
        <begin position="1159"/>
        <end position="1169"/>
    </location>
</feature>
<dbReference type="Pfam" id="PF10650">
    <property type="entry name" value="zf-C3H1"/>
    <property type="match status" value="1"/>
</dbReference>
<dbReference type="OMA" id="CFMPNSL"/>
<dbReference type="GO" id="GO:0097731">
    <property type="term" value="C:9+0 non-motile cilium"/>
    <property type="evidence" value="ECO:0007669"/>
    <property type="project" value="EnsemblMetazoa"/>
</dbReference>
<dbReference type="InterPro" id="IPR015943">
    <property type="entry name" value="WD40/YVTN_repeat-like_dom_sf"/>
</dbReference>
<name>B4QHI9_DROSI</name>
<evidence type="ECO:0000259" key="2">
    <source>
        <dbReference type="Pfam" id="PF10650"/>
    </source>
</evidence>
<dbReference type="STRING" id="7240.B4QHI9"/>
<sequence>MDEANKEDVKRASLSNSTVTIRPRLIYGLRSDVIGNIHFNLTKEVIYPVEGVLAFHDYVQNKQRFLRLPEDTRPEVISISSHRKLLAVVERHSKNGRYISIYELATLKKRRHLELPSNHRNAEIQQMIFTNDSRSVALITRPPEETLIMLVLDKTSTVIEGRATIPGSHGGAECIAGNPNDCNFMAVGGERTLLLMSKSERGFSISNNLKVKYRVTSMAFLSLDLLMIGTSDDQLILVENGEQKLAQKASDADTVDLMIDQEVFDRDKELQDQRFLPTQAVSLPDRRVLCMTAFPKGFAYIIFNRAFVFERVSKFKFERKTILTVPTNLYAEHMYQILNLAIDHKQETVIVTTSHCQIYVGILIVPETLKTKQLKFEPLGVLIHTGEIIAMSVCAWKPIIMTAYYPKPGPRLPPQQQKSSVYILSDVSTQSEDEFGAQRKYRKHKVRRLELGKRHNNSLSSDFRRNPYVRRHKRCSPPPPVITQRRRQDYHHNQPPNRYQRRHQQHYELEDSLESDGELGEYDIACDNDDDELDMQKLRLSRDKLRVALAREEREEFVSHYKNSLRERLQYRVNKSPSPKHSKEYQQEEEELPLPPIQILSDGGEDEPQEQNVPQREDPAELKLRLIALKSAILKKHLARKKRDAERAYSPTDMINRVHPVISNDDDIDDLMEISPAASPDRVQSPPRYSTDYAVDTKPVDMDLAETDSDDQQKEIWNSWSNNWNSIDNAGGSWRCFLPNNLPPVSVPIVIDEDDEVDLNTDNRIMRENIVYDDDEVPPPPPPFHIPKIHLEDEDARDAMHLVDQHSNHSYSSELQTVSMENSQTHINPLDQFQPNSSDDEAGALRAILLSNLRANRPPPPPPRTPPPVDCEFKTAPDQVHVPEPIAVPVLAPVPVAAPVPSFVPGPVTQLKEDSTQDNDSDDPEELRLLLLSSIATKKGTNPKSDLRPEILKNALKRFQPSELAIKDERPQDQHSILDESNVLKAEKEIENETAVDAVALETAPINVESLEVPQPRVKLEVQEHKPSFSPTKIIKIVKPNKEPSAPLRSQEVIASSTRLITTVDPASIKVNKMIISLAEESPASDDDLELSSCFAYGNTDIASPLSLAMGSFSGSTTRSNTPISEIAETVPNVNINLRRTLINDYFEKKIDDFLKQARSNAPTTNSPEAATEKTSEKPQVKEKPPKSVTSPKTQPPPKTTPVAVRHLPVASQKEYLRLVERMQMLEQKKVRAAKTAAPVAKSKAPTVDKPTPKNNSSPSTANIVNNPAKEVLGSKKMTNAKATSAVQKPQVKTVTLKSAKTKPMQNHQISKESRLKAFETSFVKIGGSMLVNLDKSLQMVEEAKKSKAIRLRCSQRLKELYAEMQTLRQAVKQEELKLSKIQPEIQASHEIIISLKQKRHKLHAAAMDLGRGLRGDDYRLIDEGKAAITTKSTQLTKEIRLYNSIVNYADLVKLSDAEISQPNAVMPTESKTVQHEESRENFESNSQKSAALQPTEPLTDPQIKNQSETTETDPAIGKQLETETDPPDAQEKTVEVAVTTTAPYTVSIMRELREEKSDEHHRESYLSAYHTPMCRNYNSQLDVHATICPFDLMGRCEDADCSYLHLARPDSQNELPKTSPLSITNK</sequence>